<dbReference type="GO" id="GO:0043565">
    <property type="term" value="F:sequence-specific DNA binding"/>
    <property type="evidence" value="ECO:0007669"/>
    <property type="project" value="InterPro"/>
</dbReference>
<organism evidence="1 2">
    <name type="scientific">Mesorhizobium tamadayense</name>
    <dbReference type="NCBI Taxonomy" id="425306"/>
    <lineage>
        <taxon>Bacteria</taxon>
        <taxon>Pseudomonadati</taxon>
        <taxon>Pseudomonadota</taxon>
        <taxon>Alphaproteobacteria</taxon>
        <taxon>Hyphomicrobiales</taxon>
        <taxon>Phyllobacteriaceae</taxon>
        <taxon>Mesorhizobium</taxon>
    </lineage>
</organism>
<comment type="caution">
    <text evidence="1">The sequence shown here is derived from an EMBL/GenBank/DDBJ whole genome shotgun (WGS) entry which is preliminary data.</text>
</comment>
<evidence type="ECO:0000313" key="1">
    <source>
        <dbReference type="EMBL" id="RRI01757.1"/>
    </source>
</evidence>
<dbReference type="Proteomes" id="UP000273786">
    <property type="component" value="Unassembled WGS sequence"/>
</dbReference>
<dbReference type="RefSeq" id="WP_124999135.1">
    <property type="nucleotide sequence ID" value="NZ_RQXT01000014.1"/>
</dbReference>
<evidence type="ECO:0000313" key="2">
    <source>
        <dbReference type="Proteomes" id="UP000273786"/>
    </source>
</evidence>
<dbReference type="PANTHER" id="PTHR37936">
    <property type="entry name" value="TRANSPOSASE INSC FOR INSERTION ELEMENT IS2A-RELATED"/>
    <property type="match status" value="1"/>
</dbReference>
<accession>A0A3P3FTG7</accession>
<protein>
    <recommendedName>
        <fullName evidence="3">Transposase</fullName>
    </recommendedName>
</protein>
<gene>
    <name evidence="1" type="ORF">EH240_14035</name>
</gene>
<reference evidence="1 2" key="1">
    <citation type="submission" date="2018-11" db="EMBL/GenBank/DDBJ databases">
        <title>the genome of Mesorhizobium tamadayense DSM 28320.</title>
        <authorList>
            <person name="Gao J."/>
        </authorList>
    </citation>
    <scope>NUCLEOTIDE SEQUENCE [LARGE SCALE GENOMIC DNA]</scope>
    <source>
        <strain evidence="1 2">DSM 28320</strain>
    </source>
</reference>
<dbReference type="PANTHER" id="PTHR37936:SF3">
    <property type="entry name" value="TRANSPOSASE INSC FOR INSERTION ELEMENT IS2A-RELATED"/>
    <property type="match status" value="1"/>
</dbReference>
<dbReference type="InterPro" id="IPR002514">
    <property type="entry name" value="Transposase_8"/>
</dbReference>
<dbReference type="GO" id="GO:0004803">
    <property type="term" value="F:transposase activity"/>
    <property type="evidence" value="ECO:0007669"/>
    <property type="project" value="InterPro"/>
</dbReference>
<keyword evidence="2" id="KW-1185">Reference proteome</keyword>
<dbReference type="InterPro" id="IPR010921">
    <property type="entry name" value="Trp_repressor/repl_initiator"/>
</dbReference>
<dbReference type="AlphaFoldDB" id="A0A3P3FTG7"/>
<dbReference type="SUPFAM" id="SSF48295">
    <property type="entry name" value="TrpR-like"/>
    <property type="match status" value="1"/>
</dbReference>
<dbReference type="GO" id="GO:0006313">
    <property type="term" value="P:DNA transposition"/>
    <property type="evidence" value="ECO:0007669"/>
    <property type="project" value="InterPro"/>
</dbReference>
<dbReference type="Pfam" id="PF01527">
    <property type="entry name" value="HTH_Tnp_1"/>
    <property type="match status" value="1"/>
</dbReference>
<proteinExistence type="predicted"/>
<dbReference type="OrthoDB" id="7476756at2"/>
<name>A0A3P3FTG7_9HYPH</name>
<evidence type="ECO:0008006" key="3">
    <source>
        <dbReference type="Google" id="ProtNLM"/>
    </source>
</evidence>
<dbReference type="EMBL" id="RQXT01000014">
    <property type="protein sequence ID" value="RRI01757.1"/>
    <property type="molecule type" value="Genomic_DNA"/>
</dbReference>
<sequence length="159" mass="17583">MSDAVRLDARFEARDEVSGYRRIELISGRRQRRAWSDDEKARIVAESAEAGANISEVADRNGVSRGLLTVWRRAAGVVRARGMPPSFIPVEVEAEAAPRAPMVPCGIEVDLRAATCCVSRRRRPRIGRGSDWGAAGRLMIYLDRAPRIWLSREPVSVAA</sequence>